<dbReference type="OrthoDB" id="7218943at2"/>
<accession>A0A395LGK5</accession>
<dbReference type="RefSeq" id="WP_115493295.1">
    <property type="nucleotide sequence ID" value="NZ_JACHWW010000002.1"/>
</dbReference>
<dbReference type="Proteomes" id="UP000254101">
    <property type="component" value="Unassembled WGS sequence"/>
</dbReference>
<sequence>MIAAVLLAAGFVPANGQQDAEEAHTDILVRGESARTTAQVREAVRNMSQTLVSDEPLVRFFDPLCLSVSGLGAQGGETVRQRIEANAREAGLRVAKPGCTANALVLIVDDPAALVDRIVDEQPWLISEAERNRIAARLSRGERVLDWHNEEQRSAEGGSVPQMATVPGLGGSASPLRWGGPVNKQGRSRRVGLSHSIAAASGVVILDIESLVGMELTRVADHATMRLLAPGLRTSRSESTGLASVLDPFVAEEGEDMLTRFDRAFLAALYSLPPNSAATRLPNAVAATFRDTAD</sequence>
<dbReference type="EMBL" id="QRBB01000002">
    <property type="protein sequence ID" value="RDS76028.1"/>
    <property type="molecule type" value="Genomic_DNA"/>
</dbReference>
<evidence type="ECO:0000313" key="1">
    <source>
        <dbReference type="EMBL" id="RDS76028.1"/>
    </source>
</evidence>
<protein>
    <recommendedName>
        <fullName evidence="3">DUF2927 domain-containing protein</fullName>
    </recommendedName>
</protein>
<dbReference type="AlphaFoldDB" id="A0A395LGK5"/>
<evidence type="ECO:0000313" key="2">
    <source>
        <dbReference type="Proteomes" id="UP000254101"/>
    </source>
</evidence>
<proteinExistence type="predicted"/>
<name>A0A395LGK5_9SPHN</name>
<reference evidence="1 2" key="1">
    <citation type="submission" date="2018-07" db="EMBL/GenBank/DDBJ databases">
        <title>Erythrobacter nanhaiensis sp. nov., a novel member of the genus Erythrobacter isolated from the South China Sea.</title>
        <authorList>
            <person name="Chen X."/>
            <person name="Liu J."/>
        </authorList>
    </citation>
    <scope>NUCLEOTIDE SEQUENCE [LARGE SCALE GENOMIC DNA]</scope>
    <source>
        <strain evidence="1 2">S-5</strain>
    </source>
</reference>
<evidence type="ECO:0008006" key="3">
    <source>
        <dbReference type="Google" id="ProtNLM"/>
    </source>
</evidence>
<comment type="caution">
    <text evidence="1">The sequence shown here is derived from an EMBL/GenBank/DDBJ whole genome shotgun (WGS) entry which is preliminary data.</text>
</comment>
<gene>
    <name evidence="1" type="ORF">DL238_15295</name>
</gene>
<keyword evidence="2" id="KW-1185">Reference proteome</keyword>
<organism evidence="1 2">
    <name type="scientific">Alteriqipengyuania lutimaris</name>
    <dbReference type="NCBI Taxonomy" id="1538146"/>
    <lineage>
        <taxon>Bacteria</taxon>
        <taxon>Pseudomonadati</taxon>
        <taxon>Pseudomonadota</taxon>
        <taxon>Alphaproteobacteria</taxon>
        <taxon>Sphingomonadales</taxon>
        <taxon>Erythrobacteraceae</taxon>
        <taxon>Alteriqipengyuania</taxon>
    </lineage>
</organism>